<dbReference type="Gene3D" id="3.30.43.10">
    <property type="entry name" value="Uridine Diphospho-n-acetylenolpyruvylglucosamine Reductase, domain 2"/>
    <property type="match status" value="1"/>
</dbReference>
<keyword evidence="3" id="KW-0274">FAD</keyword>
<dbReference type="InterPro" id="IPR036318">
    <property type="entry name" value="FAD-bd_PCMH-like_sf"/>
</dbReference>
<sequence>MAGFCIDQRRRFEGKVWAVVQPHSVEAVQKTVRYCYEQQIPLTPQGGNTSMCGGATPSDSVAGLGIIVSLSKLNRVREVNLADNCITVEAGRVLQQVQQDAAAVGRMFPLSLASEGSCQIGGNIACNAGGVNVVRYGPMRDLVMGLEVVLPNGDLLSHLSPLHKNTTGFDVKHALIGSEGTLGIITAATLKLFAPARTHVTAWVGVDSIDHAVALLELTQQHFAERLSSFELISDFALELSSQHTQLSQPLSAPWHVLLELTDSTDNTLLPEQLGECLLGAGFENAVLAESEQQREQLWSLRENISDAQRHLGASIKHDIAMPIRSVASFVHACAPVLQAAYPNAKIVVFGHLGDGSLHYNVFMPDVLSNDVYQYEAGMNALVYEQVFAVGGTVAAEHGIGQLKTKWMDKMRSGTELALMLAIKKQLDPNCLFNQGKVLPD</sequence>
<evidence type="ECO:0000313" key="6">
    <source>
        <dbReference type="Proteomes" id="UP000832011"/>
    </source>
</evidence>
<evidence type="ECO:0000259" key="4">
    <source>
        <dbReference type="PROSITE" id="PS51387"/>
    </source>
</evidence>
<dbReference type="InterPro" id="IPR051264">
    <property type="entry name" value="FAD-oxidored/transferase_4"/>
</dbReference>
<dbReference type="Gene3D" id="3.30.70.2740">
    <property type="match status" value="1"/>
</dbReference>
<dbReference type="SUPFAM" id="SSF55103">
    <property type="entry name" value="FAD-linked oxidases, C-terminal domain"/>
    <property type="match status" value="1"/>
</dbReference>
<feature type="domain" description="FAD-binding PCMH-type" evidence="4">
    <location>
        <begin position="12"/>
        <end position="195"/>
    </location>
</feature>
<dbReference type="Proteomes" id="UP000832011">
    <property type="component" value="Chromosome"/>
</dbReference>
<dbReference type="InterPro" id="IPR016164">
    <property type="entry name" value="FAD-linked_Oxase-like_C"/>
</dbReference>
<gene>
    <name evidence="5" type="ORF">LVJ82_18415</name>
</gene>
<dbReference type="Pfam" id="PF01565">
    <property type="entry name" value="FAD_binding_4"/>
    <property type="match status" value="1"/>
</dbReference>
<name>A0ABY4E6B9_9NEIS</name>
<comment type="similarity">
    <text evidence="1">Belongs to the FAD-binding oxidoreductase/transferase type 4 family.</text>
</comment>
<protein>
    <submittedName>
        <fullName evidence="5">FAD-binding oxidoreductase</fullName>
    </submittedName>
</protein>
<dbReference type="InterPro" id="IPR016171">
    <property type="entry name" value="Vanillyl_alc_oxidase_C-sub2"/>
</dbReference>
<dbReference type="EMBL" id="CP091511">
    <property type="protein sequence ID" value="UOO91312.1"/>
    <property type="molecule type" value="Genomic_DNA"/>
</dbReference>
<dbReference type="InterPro" id="IPR016167">
    <property type="entry name" value="FAD-bd_PCMH_sub1"/>
</dbReference>
<proteinExistence type="inferred from homology"/>
<dbReference type="Pfam" id="PF02913">
    <property type="entry name" value="FAD-oxidase_C"/>
    <property type="match status" value="1"/>
</dbReference>
<dbReference type="Gene3D" id="3.30.465.10">
    <property type="match status" value="1"/>
</dbReference>
<evidence type="ECO:0000313" key="5">
    <source>
        <dbReference type="EMBL" id="UOO91312.1"/>
    </source>
</evidence>
<evidence type="ECO:0000256" key="2">
    <source>
        <dbReference type="ARBA" id="ARBA00022630"/>
    </source>
</evidence>
<evidence type="ECO:0000256" key="3">
    <source>
        <dbReference type="ARBA" id="ARBA00022827"/>
    </source>
</evidence>
<organism evidence="5 6">
    <name type="scientific">Vitreoscilla massiliensis</name>
    <dbReference type="NCBI Taxonomy" id="1689272"/>
    <lineage>
        <taxon>Bacteria</taxon>
        <taxon>Pseudomonadati</taxon>
        <taxon>Pseudomonadota</taxon>
        <taxon>Betaproteobacteria</taxon>
        <taxon>Neisseriales</taxon>
        <taxon>Neisseriaceae</taxon>
        <taxon>Vitreoscilla</taxon>
    </lineage>
</organism>
<reference evidence="5 6" key="1">
    <citation type="journal article" date="2022" name="Res Sq">
        <title>Evolution of multicellular longitudinally dividing oral cavity symbionts (Neisseriaceae).</title>
        <authorList>
            <person name="Nyongesa S."/>
            <person name="Weber P."/>
            <person name="Bernet E."/>
            <person name="Pullido F."/>
            <person name="Nieckarz M."/>
            <person name="Delaby M."/>
            <person name="Nieves C."/>
            <person name="Viehboeck T."/>
            <person name="Krause N."/>
            <person name="Rivera-Millot A."/>
            <person name="Nakamura A."/>
            <person name="Vischer N."/>
            <person name="VanNieuwenhze M."/>
            <person name="Brun Y."/>
            <person name="Cava F."/>
            <person name="Bulgheresi S."/>
            <person name="Veyrier F."/>
        </authorList>
    </citation>
    <scope>NUCLEOTIDE SEQUENCE [LARGE SCALE GENOMIC DNA]</scope>
    <source>
        <strain evidence="5 6">SN4</strain>
    </source>
</reference>
<dbReference type="PANTHER" id="PTHR43716">
    <property type="entry name" value="D-2-HYDROXYGLUTARATE DEHYDROGENASE, MITOCHONDRIAL"/>
    <property type="match status" value="1"/>
</dbReference>
<dbReference type="PROSITE" id="PS51387">
    <property type="entry name" value="FAD_PCMH"/>
    <property type="match status" value="1"/>
</dbReference>
<dbReference type="InterPro" id="IPR016169">
    <property type="entry name" value="FAD-bd_PCMH_sub2"/>
</dbReference>
<dbReference type="PANTHER" id="PTHR43716:SF2">
    <property type="entry name" value="BLL6224 PROTEIN"/>
    <property type="match status" value="1"/>
</dbReference>
<dbReference type="Gene3D" id="3.30.70.2190">
    <property type="match status" value="1"/>
</dbReference>
<evidence type="ECO:0000256" key="1">
    <source>
        <dbReference type="ARBA" id="ARBA00008000"/>
    </source>
</evidence>
<dbReference type="InterPro" id="IPR016166">
    <property type="entry name" value="FAD-bd_PCMH"/>
</dbReference>
<keyword evidence="2" id="KW-0285">Flavoprotein</keyword>
<dbReference type="InterPro" id="IPR006094">
    <property type="entry name" value="Oxid_FAD_bind_N"/>
</dbReference>
<dbReference type="Gene3D" id="1.10.45.10">
    <property type="entry name" value="Vanillyl-alcohol Oxidase, Chain A, domain 4"/>
    <property type="match status" value="1"/>
</dbReference>
<keyword evidence="6" id="KW-1185">Reference proteome</keyword>
<dbReference type="InterPro" id="IPR004113">
    <property type="entry name" value="FAD-bd_oxidored_4_C"/>
</dbReference>
<dbReference type="SUPFAM" id="SSF56176">
    <property type="entry name" value="FAD-binding/transporter-associated domain-like"/>
    <property type="match status" value="1"/>
</dbReference>
<accession>A0ABY4E6B9</accession>